<dbReference type="Proteomes" id="UP000233387">
    <property type="component" value="Unassembled WGS sequence"/>
</dbReference>
<accession>A0A2N3IKN4</accession>
<dbReference type="EMBL" id="NKXO01000001">
    <property type="protein sequence ID" value="PKQ70899.1"/>
    <property type="molecule type" value="Genomic_DNA"/>
</dbReference>
<comment type="caution">
    <text evidence="1">The sequence shown here is derived from an EMBL/GenBank/DDBJ whole genome shotgun (WGS) entry which is preliminary data.</text>
</comment>
<evidence type="ECO:0000313" key="1">
    <source>
        <dbReference type="EMBL" id="PKQ70899.1"/>
    </source>
</evidence>
<gene>
    <name evidence="1" type="ORF">Rain11_0040</name>
</gene>
<reference evidence="1 2" key="1">
    <citation type="submission" date="2017-06" db="EMBL/GenBank/DDBJ databases">
        <title>Raineya orbicola gen. nov., sp. nov. a slightly thermophilic bacterium of the phylum Bacteroidetes and the description of Raineyaceae fam. nov.</title>
        <authorList>
            <person name="Albuquerque L."/>
            <person name="Polonia A.R.M."/>
            <person name="Barroso C."/>
            <person name="Froufe H.J.C."/>
            <person name="Lage O."/>
            <person name="Lobo-Da-Cunha A."/>
            <person name="Egas C."/>
            <person name="Da Costa M.S."/>
        </authorList>
    </citation>
    <scope>NUCLEOTIDE SEQUENCE [LARGE SCALE GENOMIC DNA]</scope>
    <source>
        <strain evidence="1 2">SPSPC-11</strain>
    </source>
</reference>
<dbReference type="AlphaFoldDB" id="A0A2N3IKN4"/>
<keyword evidence="2" id="KW-1185">Reference proteome</keyword>
<proteinExistence type="predicted"/>
<sequence length="94" mass="10449">MKKIFAFSLILLTACGGSKEEKSQKGDWNDKDKAKFVENCTEKYKKDEAIKAAGTDVAELCKCMAEKAQSYFDSPNAVGKAGENKLLDECFKIR</sequence>
<dbReference type="PROSITE" id="PS51257">
    <property type="entry name" value="PROKAR_LIPOPROTEIN"/>
    <property type="match status" value="1"/>
</dbReference>
<evidence type="ECO:0000313" key="2">
    <source>
        <dbReference type="Proteomes" id="UP000233387"/>
    </source>
</evidence>
<organism evidence="1 2">
    <name type="scientific">Raineya orbicola</name>
    <dbReference type="NCBI Taxonomy" id="2016530"/>
    <lineage>
        <taxon>Bacteria</taxon>
        <taxon>Pseudomonadati</taxon>
        <taxon>Bacteroidota</taxon>
        <taxon>Cytophagia</taxon>
        <taxon>Cytophagales</taxon>
        <taxon>Raineyaceae</taxon>
        <taxon>Raineya</taxon>
    </lineage>
</organism>
<evidence type="ECO:0008006" key="3">
    <source>
        <dbReference type="Google" id="ProtNLM"/>
    </source>
</evidence>
<protein>
    <recommendedName>
        <fullName evidence="3">Lipoprotein</fullName>
    </recommendedName>
</protein>
<name>A0A2N3IKN4_9BACT</name>
<dbReference type="OrthoDB" id="639380at2"/>
<dbReference type="RefSeq" id="WP_101357305.1">
    <property type="nucleotide sequence ID" value="NZ_NKXO01000001.1"/>
</dbReference>